<dbReference type="PROSITE" id="PS50109">
    <property type="entry name" value="HIS_KIN"/>
    <property type="match status" value="1"/>
</dbReference>
<dbReference type="SUPFAM" id="SSF55890">
    <property type="entry name" value="Sporulation response regulatory protein Spo0B"/>
    <property type="match status" value="1"/>
</dbReference>
<evidence type="ECO:0000256" key="14">
    <source>
        <dbReference type="ARBA" id="ARBA00039401"/>
    </source>
</evidence>
<evidence type="ECO:0000256" key="11">
    <source>
        <dbReference type="ARBA" id="ARBA00022989"/>
    </source>
</evidence>
<keyword evidence="8" id="KW-0547">Nucleotide-binding</keyword>
<dbReference type="RefSeq" id="WP_309799915.1">
    <property type="nucleotide sequence ID" value="NZ_BAAAHY010000004.1"/>
</dbReference>
<dbReference type="SMART" id="SM00387">
    <property type="entry name" value="HATPase_c"/>
    <property type="match status" value="1"/>
</dbReference>
<evidence type="ECO:0000256" key="10">
    <source>
        <dbReference type="ARBA" id="ARBA00022840"/>
    </source>
</evidence>
<evidence type="ECO:0000256" key="13">
    <source>
        <dbReference type="ARBA" id="ARBA00023136"/>
    </source>
</evidence>
<evidence type="ECO:0000256" key="2">
    <source>
        <dbReference type="ARBA" id="ARBA00004651"/>
    </source>
</evidence>
<keyword evidence="10" id="KW-0067">ATP-binding</keyword>
<dbReference type="InterPro" id="IPR000014">
    <property type="entry name" value="PAS"/>
</dbReference>
<keyword evidence="6" id="KW-0808">Transferase</keyword>
<dbReference type="SUPFAM" id="SSF55785">
    <property type="entry name" value="PYP-like sensor domain (PAS domain)"/>
    <property type="match status" value="1"/>
</dbReference>
<comment type="caution">
    <text evidence="17">The sequence shown here is derived from an EMBL/GenBank/DDBJ whole genome shotgun (WGS) entry which is preliminary data.</text>
</comment>
<keyword evidence="11 15" id="KW-1133">Transmembrane helix</keyword>
<dbReference type="PANTHER" id="PTHR42878:SF14">
    <property type="entry name" value="OSMOLARITY TWO-COMPONENT SYSTEM PROTEIN SSK1"/>
    <property type="match status" value="1"/>
</dbReference>
<dbReference type="InterPro" id="IPR035965">
    <property type="entry name" value="PAS-like_dom_sf"/>
</dbReference>
<gene>
    <name evidence="17" type="ORF">JOE69_002927</name>
</gene>
<reference evidence="17 18" key="1">
    <citation type="submission" date="2023-07" db="EMBL/GenBank/DDBJ databases">
        <title>Sequencing the genomes of 1000 actinobacteria strains.</title>
        <authorList>
            <person name="Klenk H.-P."/>
        </authorList>
    </citation>
    <scope>NUCLEOTIDE SEQUENCE [LARGE SCALE GENOMIC DNA]</scope>
    <source>
        <strain evidence="17 18">DSM 14555</strain>
    </source>
</reference>
<dbReference type="Proteomes" id="UP001185069">
    <property type="component" value="Unassembled WGS sequence"/>
</dbReference>
<protein>
    <recommendedName>
        <fullName evidence="14">Sensor-like histidine kinase SenX3</fullName>
        <ecNumber evidence="3">2.7.13.3</ecNumber>
    </recommendedName>
</protein>
<evidence type="ECO:0000256" key="15">
    <source>
        <dbReference type="SAM" id="Phobius"/>
    </source>
</evidence>
<evidence type="ECO:0000256" key="4">
    <source>
        <dbReference type="ARBA" id="ARBA00022475"/>
    </source>
</evidence>
<evidence type="ECO:0000259" key="16">
    <source>
        <dbReference type="PROSITE" id="PS50109"/>
    </source>
</evidence>
<dbReference type="CDD" id="cd00130">
    <property type="entry name" value="PAS"/>
    <property type="match status" value="1"/>
</dbReference>
<dbReference type="PRINTS" id="PR00344">
    <property type="entry name" value="BCTRLSENSOR"/>
</dbReference>
<dbReference type="Pfam" id="PF14689">
    <property type="entry name" value="SPOB_a"/>
    <property type="match status" value="1"/>
</dbReference>
<name>A0ABU1JEY6_9MICC</name>
<evidence type="ECO:0000256" key="3">
    <source>
        <dbReference type="ARBA" id="ARBA00012438"/>
    </source>
</evidence>
<sequence length="520" mass="54639">MRFQLAGLQLAVVFSLVLVAAVVASGIAASGKRAAEENRIAGIARAVAGMPIVIAGLRPGADAGQVVEMARLIENAAKLDFVVLVDLAGIRVSHPEDGKLGLPASSDHTAVQQGQEFIGVEEGSRGLTFRAKVPVYDGTEIVGSVSVGILESELREQLQPGLSVVLIWVAFAVGFGTLAAVLVTRLVWRRTYGQEPAEILRLLRSHDAMMTDVHEGVIAVDDGMRIVLANREARRLLGLTAPQALEGRVAGDVLPAELNAFIAASAGERKQSLLRVGRRTLLAGTDGTLLQGRPAGRLLTLQDRTELRDALGELEEQRELSQALRSRTHEFANRLHVIAGLLDLGQVPRAAEYLDGLIGPRGIEAEVPDAVQAPALTALLRVKSAIADRLGVLVLIAPDSSVSIDVDDESMTVLANLITNAVEAAGEGGTVEVAVSDAGGDLVWRVSDDGPGILPQQRRGIFDYGVSSKPAGSPEESRGVGLCLVQGIVTRRNGSMEVADGPMGGALITVRLPLIGLGVQ</sequence>
<comment type="subcellular location">
    <subcellularLocation>
        <location evidence="2">Cell membrane</location>
        <topology evidence="2">Multi-pass membrane protein</topology>
    </subcellularLocation>
</comment>
<dbReference type="InterPro" id="IPR039506">
    <property type="entry name" value="SPOB_a"/>
</dbReference>
<dbReference type="GO" id="GO:0016301">
    <property type="term" value="F:kinase activity"/>
    <property type="evidence" value="ECO:0007669"/>
    <property type="project" value="UniProtKB-KW"/>
</dbReference>
<evidence type="ECO:0000256" key="9">
    <source>
        <dbReference type="ARBA" id="ARBA00022777"/>
    </source>
</evidence>
<keyword evidence="7 15" id="KW-0812">Transmembrane</keyword>
<evidence type="ECO:0000313" key="18">
    <source>
        <dbReference type="Proteomes" id="UP001185069"/>
    </source>
</evidence>
<comment type="catalytic activity">
    <reaction evidence="1">
        <text>ATP + protein L-histidine = ADP + protein N-phospho-L-histidine.</text>
        <dbReference type="EC" id="2.7.13.3"/>
    </reaction>
</comment>
<dbReference type="SUPFAM" id="SSF55874">
    <property type="entry name" value="ATPase domain of HSP90 chaperone/DNA topoisomerase II/histidine kinase"/>
    <property type="match status" value="1"/>
</dbReference>
<keyword evidence="13 15" id="KW-0472">Membrane</keyword>
<keyword evidence="9 17" id="KW-0418">Kinase</keyword>
<feature type="domain" description="Histidine kinase" evidence="16">
    <location>
        <begin position="413"/>
        <end position="516"/>
    </location>
</feature>
<dbReference type="InterPro" id="IPR016120">
    <property type="entry name" value="Sig_transdc_His_kin_SpoOB"/>
</dbReference>
<evidence type="ECO:0000256" key="7">
    <source>
        <dbReference type="ARBA" id="ARBA00022692"/>
    </source>
</evidence>
<dbReference type="InterPro" id="IPR029151">
    <property type="entry name" value="Sensor-like_sf"/>
</dbReference>
<keyword evidence="18" id="KW-1185">Reference proteome</keyword>
<keyword evidence="4" id="KW-1003">Cell membrane</keyword>
<organism evidence="17 18">
    <name type="scientific">Arthrobacter russicus</name>
    <dbReference type="NCBI Taxonomy" id="172040"/>
    <lineage>
        <taxon>Bacteria</taxon>
        <taxon>Bacillati</taxon>
        <taxon>Actinomycetota</taxon>
        <taxon>Actinomycetes</taxon>
        <taxon>Micrococcales</taxon>
        <taxon>Micrococcaceae</taxon>
        <taxon>Arthrobacter</taxon>
    </lineage>
</organism>
<dbReference type="Gene3D" id="3.30.450.20">
    <property type="entry name" value="PAS domain"/>
    <property type="match status" value="2"/>
</dbReference>
<evidence type="ECO:0000313" key="17">
    <source>
        <dbReference type="EMBL" id="MDR6270689.1"/>
    </source>
</evidence>
<dbReference type="InterPro" id="IPR033463">
    <property type="entry name" value="sCache_3"/>
</dbReference>
<evidence type="ECO:0000256" key="12">
    <source>
        <dbReference type="ARBA" id="ARBA00023012"/>
    </source>
</evidence>
<keyword evidence="12" id="KW-0902">Two-component regulatory system</keyword>
<dbReference type="InterPro" id="IPR004358">
    <property type="entry name" value="Sig_transdc_His_kin-like_C"/>
</dbReference>
<evidence type="ECO:0000256" key="6">
    <source>
        <dbReference type="ARBA" id="ARBA00022679"/>
    </source>
</evidence>
<dbReference type="Pfam" id="PF13188">
    <property type="entry name" value="PAS_8"/>
    <property type="match status" value="1"/>
</dbReference>
<dbReference type="SUPFAM" id="SSF103190">
    <property type="entry name" value="Sensory domain-like"/>
    <property type="match status" value="1"/>
</dbReference>
<dbReference type="InterPro" id="IPR003594">
    <property type="entry name" value="HATPase_dom"/>
</dbReference>
<dbReference type="Gene3D" id="1.10.287.130">
    <property type="match status" value="1"/>
</dbReference>
<dbReference type="EMBL" id="JAVDQF010000001">
    <property type="protein sequence ID" value="MDR6270689.1"/>
    <property type="molecule type" value="Genomic_DNA"/>
</dbReference>
<keyword evidence="5" id="KW-0597">Phosphoprotein</keyword>
<feature type="transmembrane region" description="Helical" evidence="15">
    <location>
        <begin position="165"/>
        <end position="188"/>
    </location>
</feature>
<accession>A0ABU1JEY6</accession>
<evidence type="ECO:0000256" key="1">
    <source>
        <dbReference type="ARBA" id="ARBA00000085"/>
    </source>
</evidence>
<dbReference type="PANTHER" id="PTHR42878">
    <property type="entry name" value="TWO-COMPONENT HISTIDINE KINASE"/>
    <property type="match status" value="1"/>
</dbReference>
<evidence type="ECO:0000256" key="5">
    <source>
        <dbReference type="ARBA" id="ARBA00022553"/>
    </source>
</evidence>
<dbReference type="EC" id="2.7.13.3" evidence="3"/>
<evidence type="ECO:0000256" key="8">
    <source>
        <dbReference type="ARBA" id="ARBA00022741"/>
    </source>
</evidence>
<proteinExistence type="predicted"/>
<dbReference type="InterPro" id="IPR036890">
    <property type="entry name" value="HATPase_C_sf"/>
</dbReference>
<dbReference type="InterPro" id="IPR050351">
    <property type="entry name" value="BphY/WalK/GraS-like"/>
</dbReference>
<dbReference type="Gene3D" id="3.30.565.10">
    <property type="entry name" value="Histidine kinase-like ATPase, C-terminal domain"/>
    <property type="match status" value="1"/>
</dbReference>
<dbReference type="Pfam" id="PF17203">
    <property type="entry name" value="sCache_3_2"/>
    <property type="match status" value="1"/>
</dbReference>
<dbReference type="Pfam" id="PF02518">
    <property type="entry name" value="HATPase_c"/>
    <property type="match status" value="1"/>
</dbReference>
<dbReference type="InterPro" id="IPR005467">
    <property type="entry name" value="His_kinase_dom"/>
</dbReference>